<dbReference type="EMBL" id="CADEBC010000503">
    <property type="protein sequence ID" value="CAB3240032.1"/>
    <property type="molecule type" value="Genomic_DNA"/>
</dbReference>
<gene>
    <name evidence="2" type="ORF">APLA_LOCUS8187</name>
</gene>
<evidence type="ECO:0000256" key="1">
    <source>
        <dbReference type="SAM" id="MobiDB-lite"/>
    </source>
</evidence>
<dbReference type="OrthoDB" id="10618377at2759"/>
<sequence>MDSINSPVIIELLDHLDTNILYEGIISILLGMEIIPSTSSDAINLLFQSIDERKLQFVNDELNNNKVQTDIVTDFYREKVTIVSEEDKNEGCEILANKNYENNSNAIDDKSLNKNISSPIEESH</sequence>
<proteinExistence type="predicted"/>
<dbReference type="AlphaFoldDB" id="A0A8S1A644"/>
<feature type="region of interest" description="Disordered" evidence="1">
    <location>
        <begin position="103"/>
        <end position="124"/>
    </location>
</feature>
<evidence type="ECO:0000313" key="3">
    <source>
        <dbReference type="Proteomes" id="UP000494106"/>
    </source>
</evidence>
<reference evidence="2 3" key="1">
    <citation type="submission" date="2020-04" db="EMBL/GenBank/DDBJ databases">
        <authorList>
            <person name="Wallbank WR R."/>
            <person name="Pardo Diaz C."/>
            <person name="Kozak K."/>
            <person name="Martin S."/>
            <person name="Jiggins C."/>
            <person name="Moest M."/>
            <person name="Warren A I."/>
            <person name="Byers J.R.P. K."/>
            <person name="Montejo-Kovacevich G."/>
            <person name="Yen C E."/>
        </authorList>
    </citation>
    <scope>NUCLEOTIDE SEQUENCE [LARGE SCALE GENOMIC DNA]</scope>
</reference>
<feature type="compositionally biased region" description="Polar residues" evidence="1">
    <location>
        <begin position="113"/>
        <end position="124"/>
    </location>
</feature>
<organism evidence="2 3">
    <name type="scientific">Arctia plantaginis</name>
    <name type="common">Wood tiger moth</name>
    <name type="synonym">Phalaena plantaginis</name>
    <dbReference type="NCBI Taxonomy" id="874455"/>
    <lineage>
        <taxon>Eukaryota</taxon>
        <taxon>Metazoa</taxon>
        <taxon>Ecdysozoa</taxon>
        <taxon>Arthropoda</taxon>
        <taxon>Hexapoda</taxon>
        <taxon>Insecta</taxon>
        <taxon>Pterygota</taxon>
        <taxon>Neoptera</taxon>
        <taxon>Endopterygota</taxon>
        <taxon>Lepidoptera</taxon>
        <taxon>Glossata</taxon>
        <taxon>Ditrysia</taxon>
        <taxon>Noctuoidea</taxon>
        <taxon>Erebidae</taxon>
        <taxon>Arctiinae</taxon>
        <taxon>Arctia</taxon>
    </lineage>
</organism>
<evidence type="ECO:0000313" key="2">
    <source>
        <dbReference type="EMBL" id="CAB3240032.1"/>
    </source>
</evidence>
<protein>
    <submittedName>
        <fullName evidence="2">Uncharacterized protein</fullName>
    </submittedName>
</protein>
<accession>A0A8S1A644</accession>
<dbReference type="Proteomes" id="UP000494106">
    <property type="component" value="Unassembled WGS sequence"/>
</dbReference>
<name>A0A8S1A644_ARCPL</name>
<comment type="caution">
    <text evidence="2">The sequence shown here is derived from an EMBL/GenBank/DDBJ whole genome shotgun (WGS) entry which is preliminary data.</text>
</comment>
<keyword evidence="3" id="KW-1185">Reference proteome</keyword>